<comment type="subcellular location">
    <subcellularLocation>
        <location evidence="1">Cytoplasm</location>
    </subcellularLocation>
</comment>
<evidence type="ECO:0000256" key="4">
    <source>
        <dbReference type="ARBA" id="ARBA00022840"/>
    </source>
</evidence>
<dbReference type="OrthoDB" id="3176171at2759"/>
<evidence type="ECO:0000256" key="1">
    <source>
        <dbReference type="ARBA" id="ARBA00004496"/>
    </source>
</evidence>
<dbReference type="SUPFAM" id="SSF52540">
    <property type="entry name" value="P-loop containing nucleoside triphosphate hydrolases"/>
    <property type="match status" value="1"/>
</dbReference>
<dbReference type="GO" id="GO:0005524">
    <property type="term" value="F:ATP binding"/>
    <property type="evidence" value="ECO:0007669"/>
    <property type="project" value="UniProtKB-UniRule"/>
</dbReference>
<keyword evidence="5 7" id="KW-0175">Coiled coil</keyword>
<evidence type="ECO:0000313" key="11">
    <source>
        <dbReference type="Proteomes" id="UP000187455"/>
    </source>
</evidence>
<dbReference type="SMART" id="SM00129">
    <property type="entry name" value="KISc"/>
    <property type="match status" value="1"/>
</dbReference>
<gene>
    <name evidence="10" type="ORF">AYI68_g3819</name>
</gene>
<dbReference type="InterPro" id="IPR001752">
    <property type="entry name" value="Kinesin_motor_dom"/>
</dbReference>
<dbReference type="STRING" id="133383.A0A1R0GYW4"/>
<dbReference type="PANTHER" id="PTHR47969:SF15">
    <property type="entry name" value="CHROMOSOME-ASSOCIATED KINESIN KIF4A-RELATED"/>
    <property type="match status" value="1"/>
</dbReference>
<evidence type="ECO:0000256" key="3">
    <source>
        <dbReference type="ARBA" id="ARBA00022741"/>
    </source>
</evidence>
<keyword evidence="2" id="KW-0963">Cytoplasm</keyword>
<dbReference type="GO" id="GO:0007018">
    <property type="term" value="P:microtubule-based movement"/>
    <property type="evidence" value="ECO:0007669"/>
    <property type="project" value="InterPro"/>
</dbReference>
<feature type="region of interest" description="Disordered" evidence="8">
    <location>
        <begin position="1319"/>
        <end position="1342"/>
    </location>
</feature>
<keyword evidence="11" id="KW-1185">Reference proteome</keyword>
<keyword evidence="3 6" id="KW-0547">Nucleotide-binding</keyword>
<keyword evidence="4 6" id="KW-0067">ATP-binding</keyword>
<feature type="region of interest" description="Disordered" evidence="8">
    <location>
        <begin position="2030"/>
        <end position="2065"/>
    </location>
</feature>
<feature type="region of interest" description="Disordered" evidence="8">
    <location>
        <begin position="1663"/>
        <end position="1685"/>
    </location>
</feature>
<organism evidence="10 11">
    <name type="scientific">Smittium mucronatum</name>
    <dbReference type="NCBI Taxonomy" id="133383"/>
    <lineage>
        <taxon>Eukaryota</taxon>
        <taxon>Fungi</taxon>
        <taxon>Fungi incertae sedis</taxon>
        <taxon>Zoopagomycota</taxon>
        <taxon>Kickxellomycotina</taxon>
        <taxon>Harpellomycetes</taxon>
        <taxon>Harpellales</taxon>
        <taxon>Legeriomycetaceae</taxon>
        <taxon>Smittium</taxon>
    </lineage>
</organism>
<feature type="coiled-coil region" evidence="7">
    <location>
        <begin position="396"/>
        <end position="423"/>
    </location>
</feature>
<proteinExistence type="inferred from homology"/>
<dbReference type="PROSITE" id="PS50067">
    <property type="entry name" value="KINESIN_MOTOR_2"/>
    <property type="match status" value="1"/>
</dbReference>
<evidence type="ECO:0000256" key="7">
    <source>
        <dbReference type="SAM" id="Coils"/>
    </source>
</evidence>
<dbReference type="GO" id="GO:0005737">
    <property type="term" value="C:cytoplasm"/>
    <property type="evidence" value="ECO:0007669"/>
    <property type="project" value="UniProtKB-SubCell"/>
</dbReference>
<accession>A0A1R0GYW4</accession>
<name>A0A1R0GYW4_9FUNG</name>
<evidence type="ECO:0000313" key="10">
    <source>
        <dbReference type="EMBL" id="OLY82067.1"/>
    </source>
</evidence>
<dbReference type="Proteomes" id="UP000187455">
    <property type="component" value="Unassembled WGS sequence"/>
</dbReference>
<dbReference type="InterPro" id="IPR019821">
    <property type="entry name" value="Kinesin_motor_CS"/>
</dbReference>
<feature type="region of interest" description="Disordered" evidence="8">
    <location>
        <begin position="1216"/>
        <end position="1236"/>
    </location>
</feature>
<dbReference type="EMBL" id="LSSL01001946">
    <property type="protein sequence ID" value="OLY82067.1"/>
    <property type="molecule type" value="Genomic_DNA"/>
</dbReference>
<protein>
    <submittedName>
        <fullName evidence="10">Kinesin-like protein KIF21B</fullName>
    </submittedName>
</protein>
<dbReference type="PROSITE" id="PS00411">
    <property type="entry name" value="KINESIN_MOTOR_1"/>
    <property type="match status" value="1"/>
</dbReference>
<dbReference type="GO" id="GO:0051231">
    <property type="term" value="P:spindle elongation"/>
    <property type="evidence" value="ECO:0007669"/>
    <property type="project" value="TreeGrafter"/>
</dbReference>
<dbReference type="GO" id="GO:0007052">
    <property type="term" value="P:mitotic spindle organization"/>
    <property type="evidence" value="ECO:0007669"/>
    <property type="project" value="TreeGrafter"/>
</dbReference>
<dbReference type="Pfam" id="PF00225">
    <property type="entry name" value="Kinesin"/>
    <property type="match status" value="1"/>
</dbReference>
<evidence type="ECO:0000259" key="9">
    <source>
        <dbReference type="PROSITE" id="PS50067"/>
    </source>
</evidence>
<feature type="compositionally biased region" description="Polar residues" evidence="8">
    <location>
        <begin position="1216"/>
        <end position="1225"/>
    </location>
</feature>
<feature type="domain" description="Kinesin motor" evidence="9">
    <location>
        <begin position="5"/>
        <end position="380"/>
    </location>
</feature>
<dbReference type="InterPro" id="IPR027417">
    <property type="entry name" value="P-loop_NTPase"/>
</dbReference>
<keyword evidence="6" id="KW-0505">Motor protein</keyword>
<feature type="compositionally biased region" description="Polar residues" evidence="8">
    <location>
        <begin position="1320"/>
        <end position="1342"/>
    </location>
</feature>
<dbReference type="GO" id="GO:0008017">
    <property type="term" value="F:microtubule binding"/>
    <property type="evidence" value="ECO:0007669"/>
    <property type="project" value="InterPro"/>
</dbReference>
<dbReference type="GO" id="GO:0005875">
    <property type="term" value="C:microtubule associated complex"/>
    <property type="evidence" value="ECO:0007669"/>
    <property type="project" value="TreeGrafter"/>
</dbReference>
<dbReference type="PRINTS" id="PR00380">
    <property type="entry name" value="KINESINHEAVY"/>
</dbReference>
<dbReference type="PANTHER" id="PTHR47969">
    <property type="entry name" value="CHROMOSOME-ASSOCIATED KINESIN KIF4A-RELATED"/>
    <property type="match status" value="1"/>
</dbReference>
<dbReference type="InterPro" id="IPR027640">
    <property type="entry name" value="Kinesin-like_fam"/>
</dbReference>
<evidence type="ECO:0000256" key="8">
    <source>
        <dbReference type="SAM" id="MobiDB-lite"/>
    </source>
</evidence>
<feature type="compositionally biased region" description="Polar residues" evidence="8">
    <location>
        <begin position="1663"/>
        <end position="1679"/>
    </location>
</feature>
<feature type="binding site" evidence="6">
    <location>
        <begin position="84"/>
        <end position="91"/>
    </location>
    <ligand>
        <name>ATP</name>
        <dbReference type="ChEBI" id="CHEBI:30616"/>
    </ligand>
</feature>
<dbReference type="GO" id="GO:0003777">
    <property type="term" value="F:microtubule motor activity"/>
    <property type="evidence" value="ECO:0007669"/>
    <property type="project" value="InterPro"/>
</dbReference>
<evidence type="ECO:0000256" key="2">
    <source>
        <dbReference type="ARBA" id="ARBA00022490"/>
    </source>
</evidence>
<reference evidence="10 11" key="1">
    <citation type="journal article" date="2016" name="Mol. Biol. Evol.">
        <title>Genome-Wide Survey of Gut Fungi (Harpellales) Reveals the First Horizontally Transferred Ubiquitin Gene from a Mosquito Host.</title>
        <authorList>
            <person name="Wang Y."/>
            <person name="White M.M."/>
            <person name="Kvist S."/>
            <person name="Moncalvo J.M."/>
        </authorList>
    </citation>
    <scope>NUCLEOTIDE SEQUENCE [LARGE SCALE GENOMIC DNA]</scope>
    <source>
        <strain evidence="10 11">ALG-7-W6</strain>
    </source>
</reference>
<dbReference type="Gene3D" id="3.40.850.10">
    <property type="entry name" value="Kinesin motor domain"/>
    <property type="match status" value="1"/>
</dbReference>
<comment type="similarity">
    <text evidence="6">Belongs to the TRAFAC class myosin-kinesin ATPase superfamily. Kinesin family.</text>
</comment>
<dbReference type="InterPro" id="IPR036961">
    <property type="entry name" value="Kinesin_motor_dom_sf"/>
</dbReference>
<evidence type="ECO:0000256" key="6">
    <source>
        <dbReference type="PROSITE-ProRule" id="PRU00283"/>
    </source>
</evidence>
<evidence type="ECO:0000256" key="5">
    <source>
        <dbReference type="ARBA" id="ARBA00023054"/>
    </source>
</evidence>
<feature type="compositionally biased region" description="Polar residues" evidence="8">
    <location>
        <begin position="2030"/>
        <end position="2060"/>
    </location>
</feature>
<feature type="region of interest" description="Disordered" evidence="8">
    <location>
        <begin position="1481"/>
        <end position="1502"/>
    </location>
</feature>
<comment type="caution">
    <text evidence="10">The sequence shown here is derived from an EMBL/GenBank/DDBJ whole genome shotgun (WGS) entry which is preliminary data.</text>
</comment>
<sequence>MSLSQVKVALRVKPISKAESDKGERSCINIIPGTNQISIGTDRSFTFDYVFSDKSTQIDIYDKSVKPLVEQFLNGYNSTIMAYGQTGSGKTYTMGTENSRNKDQSGMIPRAFADIFSFLDAKQNQDSNFIYQIEASFVELYNDEIYDLLKPKGSPNKIPKKINKSSKKSPKIEALSYKKSVNGFNSQSSIFKSGKTPNENYIWGNIEKIVSKSSSELLSYLSIGNENRTVGSTDMNLRSSRSHAIFTVTLTQQSISHMVNQGSPISVNNYSTQKIVSKIHFVDLAGSERIKQTNSLGNRMREGISINSGLLALGNVISALGDALKRQLHIPYRNSKLTRLLEDSLGGNSITLMLACITESNKNYNESLSTLRYANRTRNIKNKVVVSMESNPASEIVALKGQIQDLQTKIREQNESLKNYSIVEPKDMLKIINNNSHGSRFTQSELVERKKTPSPIHIASDNSESTVDIIKNPLESGYINNNDSNFHILALEKRIIFQNSEIQRLDKLLRIKGSFSQSSAFNEGLIMNKRLQNTTENSGKLKELISMNLESDSDPHFDKRSEPLLTTTFFSKADDSSVIQANIAPSKKSFSIFSKNNNSSDIKPISSGRKSLSNFFGSLGNLLANRKDEKSVYGSRSNSIIYKDESNKKNTISGDIGIVPTILLNEKVNSSNYSHSDFQFNQSLKKPKRQDNQESDDWEFVLDIISQQRKDSILLVEDLLEKYKAQSAHLSDLENNLKLKVDDTIENTNISDKIIKKVLKSKAVSTHEPYNSSDTLDVNESSAMIFKALIYSNINQCVAASKLLGSMDELMKRQNDLVESQNNLFTNLTELESIEKSLYESKDPNYLKALEPIEVKIYSVQNKIVLIDSELSYLDLRIKDIELQLAEVTKNSNISYLKSVDKNHSDTKITNIDDADKINYTEFARLISQMRRVDLDYLTYLLAQAIVEHRISENGVVQDREKLREKVFSLQCELDVMRKVALNVASIYEKELFDTENVDKSIMDIDYNGGLESKYDRMNSIILSSNKSVNGLQSDINVSIKDENSFPEYSQNYQAQIPISLDGVKSSDMVSIRSPHTSLYHNNMSNTFKVSNLDLTMPISESTDKIRDIKSQDSLSEFDLTDSRLFHKISSKSNQIESNNCPEGTDKIDNSSSYGFNSGFRLSGPKDNFNSKNLNESISLIKPPSRSNILSKKNSFIRSPTPLLFSENSVKSRAKLQSSISSTKPSRATRRSSSISIRDVMKSPEIRATGRKRIPENGSRTEIHIPSYNQNTMEKMDTKIFGTISSRISYNSNNIRHARNINRVESLFDNITETKKVEETSNLLDLSRPSRNSNSSYTEKYNSSSISRSKKVFTSPRDSLNQGVSSITHSISLFDIRKKFTNDLTYNKKSFLRSSQPSKSEVYRNNSLLDIPPKKFVSNSNLKASSLKGRKYTYDGGFSAFISDNRLSRNSNVSGTQYSSPLNHSEIMNRVIQRGVFQSAVDSLSQGPEKNPSPHSNSRWSLVSNNRSILTNSSISKLTEDRRNTFVSNYSQGFPIKKNYSLRNSSDSAPLNTLMRSESFSPNKRNGLIQTKSYGLNSRSSAASFNSQTFSYGRDSFARYDSIGGSSAKPKNSLEIPKFLGVNNRDSEIKIFANNQKSAPLKDVNLTQGINIDKATSAIPQMRSSADPTYVKKQNSYSSRPDYEGYSSHTGPMKFGYPMKNKNSSINHDIGINNISESLKNVSLLDTSSSLDQYVSKLETYTKINRESRQLLTEVYRKIGHKKSEDSDNVMVMLEAFDTQLKSKSSKSSNSGGGYDSGVDLGNIKSADKVYNIEYDLSEPKNKRKSSIIGADNIKSVTDNININENQVSQLNSNVSHTIKSITNGKKLSKNNNYTAETPDKKLLYRNTNISDHSTGTIEGKTSISKTLKENQNFPIIERQGSYHSLSSQILRDSVTEIHKNRKISKSSSDFGSLESEDRVKLSSISSKITELVEDGNLDNFQSASSNDSFVSIDARDVKIMNFFPYPPSNGEHIRCITENHLTVENIDASNIDKTPSSPSSCNKKCLSQSTGDNSRNPVNPNGEKNKAQILYYDNQMASIDKDLPGDSSSNAAGFIISENEINHLKSLSHSEAINLLDQIENPNIKSGVVPQDQYSKKVDDYDTQSLSGMSEFSIDLETPRRTAGEFSEINTYLESNEYIKGSGLMSKIL</sequence>